<proteinExistence type="predicted"/>
<accession>A0ABQ7B4U6</accession>
<gene>
    <name evidence="1" type="ORF">DY000_02040195</name>
</gene>
<reference evidence="1 2" key="1">
    <citation type="journal article" date="2020" name="BMC Genomics">
        <title>Intraspecific diversification of the crop wild relative Brassica cretica Lam. using demographic model selection.</title>
        <authorList>
            <person name="Kioukis A."/>
            <person name="Michalopoulou V.A."/>
            <person name="Briers L."/>
            <person name="Pirintsos S."/>
            <person name="Studholme D.J."/>
            <person name="Pavlidis P."/>
            <person name="Sarris P.F."/>
        </authorList>
    </citation>
    <scope>NUCLEOTIDE SEQUENCE [LARGE SCALE GENOMIC DNA]</scope>
    <source>
        <strain evidence="2">cv. PFS-1207/04</strain>
    </source>
</reference>
<sequence>MKICCTGHAEFRSRFEPHEIASGFRWTLYSTGGVQAVKFPVDLLLHNQIISSPFLKRFEPRFLPLSPDSSTGTRSQIFLLLDPNSFETLCSPCRSSFWSCSLRGCARYHRQSVSGGLDPPNNV</sequence>
<dbReference type="EMBL" id="QGKV02001507">
    <property type="protein sequence ID" value="KAF3527443.1"/>
    <property type="molecule type" value="Genomic_DNA"/>
</dbReference>
<comment type="caution">
    <text evidence="1">The sequence shown here is derived from an EMBL/GenBank/DDBJ whole genome shotgun (WGS) entry which is preliminary data.</text>
</comment>
<dbReference type="Proteomes" id="UP000266723">
    <property type="component" value="Unassembled WGS sequence"/>
</dbReference>
<evidence type="ECO:0008006" key="3">
    <source>
        <dbReference type="Google" id="ProtNLM"/>
    </source>
</evidence>
<protein>
    <recommendedName>
        <fullName evidence="3">MATH domain-containing protein</fullName>
    </recommendedName>
</protein>
<organism evidence="1 2">
    <name type="scientific">Brassica cretica</name>
    <name type="common">Mustard</name>
    <dbReference type="NCBI Taxonomy" id="69181"/>
    <lineage>
        <taxon>Eukaryota</taxon>
        <taxon>Viridiplantae</taxon>
        <taxon>Streptophyta</taxon>
        <taxon>Embryophyta</taxon>
        <taxon>Tracheophyta</taxon>
        <taxon>Spermatophyta</taxon>
        <taxon>Magnoliopsida</taxon>
        <taxon>eudicotyledons</taxon>
        <taxon>Gunneridae</taxon>
        <taxon>Pentapetalae</taxon>
        <taxon>rosids</taxon>
        <taxon>malvids</taxon>
        <taxon>Brassicales</taxon>
        <taxon>Brassicaceae</taxon>
        <taxon>Brassiceae</taxon>
        <taxon>Brassica</taxon>
    </lineage>
</organism>
<name>A0ABQ7B4U6_BRACR</name>
<evidence type="ECO:0000313" key="1">
    <source>
        <dbReference type="EMBL" id="KAF3527443.1"/>
    </source>
</evidence>
<keyword evidence="2" id="KW-1185">Reference proteome</keyword>
<evidence type="ECO:0000313" key="2">
    <source>
        <dbReference type="Proteomes" id="UP000266723"/>
    </source>
</evidence>